<evidence type="ECO:0000313" key="3">
    <source>
        <dbReference type="EMBL" id="RFP78182.1"/>
    </source>
</evidence>
<evidence type="ECO:0000256" key="1">
    <source>
        <dbReference type="SAM" id="SignalP"/>
    </source>
</evidence>
<dbReference type="Proteomes" id="UP000261931">
    <property type="component" value="Unassembled WGS sequence"/>
</dbReference>
<dbReference type="InterPro" id="IPR038670">
    <property type="entry name" value="HslJ-like_sf"/>
</dbReference>
<evidence type="ECO:0000313" key="4">
    <source>
        <dbReference type="Proteomes" id="UP000261931"/>
    </source>
</evidence>
<name>A0A372EIG5_9BURK</name>
<keyword evidence="1" id="KW-0732">Signal</keyword>
<dbReference type="Gene3D" id="2.40.128.270">
    <property type="match status" value="1"/>
</dbReference>
<dbReference type="InterPro" id="IPR053147">
    <property type="entry name" value="Hsp_HslJ-like"/>
</dbReference>
<feature type="chain" id="PRO_5016843980" evidence="1">
    <location>
        <begin position="22"/>
        <end position="141"/>
    </location>
</feature>
<dbReference type="InterPro" id="IPR005184">
    <property type="entry name" value="DUF306_Meta_HslJ"/>
</dbReference>
<evidence type="ECO:0000259" key="2">
    <source>
        <dbReference type="Pfam" id="PF03724"/>
    </source>
</evidence>
<dbReference type="PROSITE" id="PS51257">
    <property type="entry name" value="PROKAR_LIPOPROTEIN"/>
    <property type="match status" value="1"/>
</dbReference>
<dbReference type="PANTHER" id="PTHR35535:SF1">
    <property type="entry name" value="HEAT SHOCK PROTEIN HSLJ"/>
    <property type="match status" value="1"/>
</dbReference>
<dbReference type="PANTHER" id="PTHR35535">
    <property type="entry name" value="HEAT SHOCK PROTEIN HSLJ"/>
    <property type="match status" value="1"/>
</dbReference>
<proteinExistence type="predicted"/>
<organism evidence="3 4">
    <name type="scientific">Hydrogenophaga borbori</name>
    <dbReference type="NCBI Taxonomy" id="2294117"/>
    <lineage>
        <taxon>Bacteria</taxon>
        <taxon>Pseudomonadati</taxon>
        <taxon>Pseudomonadota</taxon>
        <taxon>Betaproteobacteria</taxon>
        <taxon>Burkholderiales</taxon>
        <taxon>Comamonadaceae</taxon>
        <taxon>Hydrogenophaga</taxon>
    </lineage>
</organism>
<protein>
    <submittedName>
        <fullName evidence="3">META domain-containing protein</fullName>
    </submittedName>
</protein>
<accession>A0A372EIG5</accession>
<dbReference type="RefSeq" id="WP_116959446.1">
    <property type="nucleotide sequence ID" value="NZ_QVLS01000007.1"/>
</dbReference>
<dbReference type="EMBL" id="QVLS01000007">
    <property type="protein sequence ID" value="RFP78182.1"/>
    <property type="molecule type" value="Genomic_DNA"/>
</dbReference>
<dbReference type="Pfam" id="PF03724">
    <property type="entry name" value="META"/>
    <property type="match status" value="1"/>
</dbReference>
<sequence length="141" mass="14928">MTPRWIATLALPFIAGLGACAMPAGPGGAPPLVGTEWRLEDLGGSGVLDRVPATLAFPEAGRVAGQGSCNRFFGSYTLVQDRIAFGQMGMTRMACAGAVGEQENRYMAALQKAQRVQVQGSTLTLSVEGMDKPLRFVRTRP</sequence>
<reference evidence="3 4" key="1">
    <citation type="submission" date="2018-08" db="EMBL/GenBank/DDBJ databases">
        <title>Hydrogenophaga sp. LA-38 isolated from sludge.</title>
        <authorList>
            <person name="Im W.-T."/>
        </authorList>
    </citation>
    <scope>NUCLEOTIDE SEQUENCE [LARGE SCALE GENOMIC DNA]</scope>
    <source>
        <strain evidence="3 4">LA-38</strain>
    </source>
</reference>
<feature type="signal peptide" evidence="1">
    <location>
        <begin position="1"/>
        <end position="21"/>
    </location>
</feature>
<comment type="caution">
    <text evidence="3">The sequence shown here is derived from an EMBL/GenBank/DDBJ whole genome shotgun (WGS) entry which is preliminary data.</text>
</comment>
<gene>
    <name evidence="3" type="ORF">DY262_12785</name>
</gene>
<keyword evidence="4" id="KW-1185">Reference proteome</keyword>
<dbReference type="AlphaFoldDB" id="A0A372EIG5"/>
<feature type="domain" description="DUF306" evidence="2">
    <location>
        <begin position="31"/>
        <end position="135"/>
    </location>
</feature>